<dbReference type="OrthoDB" id="9781349at2"/>
<evidence type="ECO:0000259" key="2">
    <source>
        <dbReference type="Pfam" id="PF01970"/>
    </source>
</evidence>
<protein>
    <submittedName>
        <fullName evidence="3">Tricarboxylate transporter</fullName>
    </submittedName>
</protein>
<feature type="transmembrane region" description="Helical" evidence="1">
    <location>
        <begin position="146"/>
        <end position="163"/>
    </location>
</feature>
<proteinExistence type="predicted"/>
<dbReference type="STRING" id="1963862.B4O97_10135"/>
<reference evidence="3 4" key="1">
    <citation type="submission" date="2017-03" db="EMBL/GenBank/DDBJ databases">
        <title>Draft Genome sequence of Marispirochaeta sp. strain JC444.</title>
        <authorList>
            <person name="Shivani Y."/>
            <person name="Subhash Y."/>
            <person name="Sasikala C."/>
            <person name="Ramana C."/>
        </authorList>
    </citation>
    <scope>NUCLEOTIDE SEQUENCE [LARGE SCALE GENOMIC DNA]</scope>
    <source>
        <strain evidence="3 4">JC444</strain>
    </source>
</reference>
<comment type="caution">
    <text evidence="3">The sequence shown here is derived from an EMBL/GenBank/DDBJ whole genome shotgun (WGS) entry which is preliminary data.</text>
</comment>
<organism evidence="3 4">
    <name type="scientific">Marispirochaeta aestuarii</name>
    <dbReference type="NCBI Taxonomy" id="1963862"/>
    <lineage>
        <taxon>Bacteria</taxon>
        <taxon>Pseudomonadati</taxon>
        <taxon>Spirochaetota</taxon>
        <taxon>Spirochaetia</taxon>
        <taxon>Spirochaetales</taxon>
        <taxon>Spirochaetaceae</taxon>
        <taxon>Marispirochaeta</taxon>
    </lineage>
</organism>
<keyword evidence="1" id="KW-1133">Transmembrane helix</keyword>
<feature type="transmembrane region" description="Helical" evidence="1">
    <location>
        <begin position="332"/>
        <end position="351"/>
    </location>
</feature>
<dbReference type="Proteomes" id="UP000192343">
    <property type="component" value="Unassembled WGS sequence"/>
</dbReference>
<evidence type="ECO:0000256" key="1">
    <source>
        <dbReference type="SAM" id="Phobius"/>
    </source>
</evidence>
<sequence>MSTFTQILQSFTLLADPILLFTLVIGFGVGVIFGSIPGLTATLAIVLLLPMTYSMSMNAALFMCMGIYMAGMYSGSITAITINIPGAPSAAMTGLDGHEMMKKGLGARALGHATLASAIGGTIGVLLLIAVSPLAMKLALMIRTPGKASLILFAFIVIASLDGKRWPKSAFMIILGLALATFGMGVVRPTQRFTFGTVALLDGFDFVPVIIGSFAIAELLTQSTISNADFKRMSDEASGLKIKRRDFLPPWEQVKSVGIWRYLKSAVIGYFIGVLPGAGGSMGAFVSYAEGKRSSKHPELYGTGHYEGIACAEAANNAVCGGALVPMLTFGIPGDGVTAIVLGVLMVYGVIPGPEILSKQLYLVAPMYAALLFAAVVLIPLSLFLLGPYYIKIVKINRLVLYSSIAAISLTGAFASTYTVFQMFVALGVGVLVFFLRAQKYPVVPFILAVLLGPLFEEYFRRVLSISENNPLIFFTEIDSLVFLVLAVVFVIFLNKFNKQIKN</sequence>
<feature type="transmembrane region" description="Helical" evidence="1">
    <location>
        <begin position="199"/>
        <end position="217"/>
    </location>
</feature>
<keyword evidence="1" id="KW-0812">Transmembrane</keyword>
<feature type="transmembrane region" description="Helical" evidence="1">
    <location>
        <begin position="20"/>
        <end position="49"/>
    </location>
</feature>
<dbReference type="EMBL" id="MWQY01000010">
    <property type="protein sequence ID" value="ORC35087.1"/>
    <property type="molecule type" value="Genomic_DNA"/>
</dbReference>
<evidence type="ECO:0000313" key="3">
    <source>
        <dbReference type="EMBL" id="ORC35087.1"/>
    </source>
</evidence>
<feature type="transmembrane region" description="Helical" evidence="1">
    <location>
        <begin position="169"/>
        <end position="187"/>
    </location>
</feature>
<evidence type="ECO:0000313" key="4">
    <source>
        <dbReference type="Proteomes" id="UP000192343"/>
    </source>
</evidence>
<feature type="transmembrane region" description="Helical" evidence="1">
    <location>
        <begin position="443"/>
        <end position="460"/>
    </location>
</feature>
<gene>
    <name evidence="3" type="ORF">B4O97_10135</name>
</gene>
<dbReference type="Pfam" id="PF01970">
    <property type="entry name" value="TctA"/>
    <property type="match status" value="1"/>
</dbReference>
<feature type="transmembrane region" description="Helical" evidence="1">
    <location>
        <begin position="472"/>
        <end position="494"/>
    </location>
</feature>
<dbReference type="PANTHER" id="PTHR35342">
    <property type="entry name" value="TRICARBOXYLIC TRANSPORT PROTEIN"/>
    <property type="match status" value="1"/>
</dbReference>
<accession>A0A1Y1RYR6</accession>
<dbReference type="PANTHER" id="PTHR35342:SF5">
    <property type="entry name" value="TRICARBOXYLIC TRANSPORT PROTEIN"/>
    <property type="match status" value="1"/>
</dbReference>
<dbReference type="RefSeq" id="WP_083050550.1">
    <property type="nucleotide sequence ID" value="NZ_MWQY01000010.1"/>
</dbReference>
<dbReference type="AlphaFoldDB" id="A0A1Y1RYR6"/>
<keyword evidence="1" id="KW-0472">Membrane</keyword>
<name>A0A1Y1RYR6_9SPIO</name>
<feature type="domain" description="DUF112" evidence="2">
    <location>
        <begin position="20"/>
        <end position="448"/>
    </location>
</feature>
<feature type="transmembrane region" description="Helical" evidence="1">
    <location>
        <begin position="363"/>
        <end position="387"/>
    </location>
</feature>
<keyword evidence="4" id="KW-1185">Reference proteome</keyword>
<feature type="transmembrane region" description="Helical" evidence="1">
    <location>
        <begin position="109"/>
        <end position="134"/>
    </location>
</feature>
<feature type="transmembrane region" description="Helical" evidence="1">
    <location>
        <begin position="267"/>
        <end position="289"/>
    </location>
</feature>
<feature type="transmembrane region" description="Helical" evidence="1">
    <location>
        <begin position="399"/>
        <end position="415"/>
    </location>
</feature>
<dbReference type="InterPro" id="IPR002823">
    <property type="entry name" value="DUF112_TM"/>
</dbReference>